<feature type="transmembrane region" description="Helical" evidence="9">
    <location>
        <begin position="270"/>
        <end position="287"/>
    </location>
</feature>
<name>A0A147EV27_MICTE</name>
<dbReference type="GO" id="GO:0051537">
    <property type="term" value="F:2 iron, 2 sulfur cluster binding"/>
    <property type="evidence" value="ECO:0007669"/>
    <property type="project" value="UniProtKB-KW"/>
</dbReference>
<dbReference type="Gene3D" id="3.40.50.80">
    <property type="entry name" value="Nucleotide-binding domain of ferredoxin-NADP reductase (FNR) module"/>
    <property type="match status" value="1"/>
</dbReference>
<feature type="transmembrane region" description="Helical" evidence="9">
    <location>
        <begin position="52"/>
        <end position="70"/>
    </location>
</feature>
<dbReference type="CDD" id="cd00322">
    <property type="entry name" value="FNR_like"/>
    <property type="match status" value="1"/>
</dbReference>
<dbReference type="RefSeq" id="WP_058624434.1">
    <property type="nucleotide sequence ID" value="NZ_LDRT01000087.1"/>
</dbReference>
<dbReference type="GO" id="GO:0046872">
    <property type="term" value="F:metal ion binding"/>
    <property type="evidence" value="ECO:0007669"/>
    <property type="project" value="UniProtKB-KW"/>
</dbReference>
<feature type="transmembrane region" description="Helical" evidence="9">
    <location>
        <begin position="151"/>
        <end position="173"/>
    </location>
</feature>
<evidence type="ECO:0000256" key="5">
    <source>
        <dbReference type="ARBA" id="ARBA00022827"/>
    </source>
</evidence>
<feature type="transmembrane region" description="Helical" evidence="9">
    <location>
        <begin position="21"/>
        <end position="46"/>
    </location>
</feature>
<evidence type="ECO:0000256" key="1">
    <source>
        <dbReference type="ARBA" id="ARBA00001974"/>
    </source>
</evidence>
<dbReference type="PANTHER" id="PTHR47354:SF6">
    <property type="entry name" value="NADH OXIDOREDUCTASE HCR"/>
    <property type="match status" value="1"/>
</dbReference>
<keyword evidence="6" id="KW-0560">Oxidoreductase</keyword>
<reference evidence="11 12" key="1">
    <citation type="journal article" date="2016" name="Front. Microbiol.">
        <title>Genomic Resource of Rice Seed Associated Bacteria.</title>
        <authorList>
            <person name="Midha S."/>
            <person name="Bansal K."/>
            <person name="Sharma S."/>
            <person name="Kumar N."/>
            <person name="Patil P.P."/>
            <person name="Chaudhry V."/>
            <person name="Patil P.B."/>
        </authorList>
    </citation>
    <scope>NUCLEOTIDE SEQUENCE [LARGE SCALE GENOMIC DNA]</scope>
    <source>
        <strain evidence="11 12">NS220</strain>
    </source>
</reference>
<keyword evidence="3" id="KW-0001">2Fe-2S</keyword>
<sequence length="517" mass="55068">MSATLTAGSTRVLGLIGRVSMYRLVMSSLGLLALYALVLSFAGQIGPQPLEIVASAVVLAVACGLTDLVAQSVVRMPRRLESSLITAAILLFVLRPTVEPLGLSGLALAGLAASASKYLLAWRGRHIFNPAATGAAVLTIVSIWAPDLGGSAWWVGSPWMAGPVLVLGVLLLLRTDKLPIVVTFWIVAMAVAFVRTTIQFQSAGFPVDVPALLLQVAFSSPFLFLGAFMLSEPLTLPPRRVQQYAVAVVVGVLAGWPIAVGALTLGQERALLIGNLVAFVFCLRAAVRLRVEGRRDLTPTVRELTFHAARPFAFSPGQYLELDVPHRRPDARGTRREFSIVSAPEDLPEVRIAFKDGSQSSYKKALGRVEPGSTLAVTGVWGDFLLPARPTAPVLLVAAGIGVTPFVSQLRHLMATGQRRDAVLVYVVAEPDELAFRDEIAASGIPVVVFSRAEPRDLPDGWTWAGPDRVDADGLLRVVPDIAQRAAYVSGPPRLIATLAPALSKAKSLTTDAFAGY</sequence>
<evidence type="ECO:0000256" key="7">
    <source>
        <dbReference type="ARBA" id="ARBA00023004"/>
    </source>
</evidence>
<dbReference type="PANTHER" id="PTHR47354">
    <property type="entry name" value="NADH OXIDOREDUCTASE HCR"/>
    <property type="match status" value="1"/>
</dbReference>
<evidence type="ECO:0000256" key="4">
    <source>
        <dbReference type="ARBA" id="ARBA00022723"/>
    </source>
</evidence>
<feature type="transmembrane region" description="Helical" evidence="9">
    <location>
        <begin position="127"/>
        <end position="145"/>
    </location>
</feature>
<dbReference type="PATRIC" id="fig|2033.6.peg.3865"/>
<dbReference type="GO" id="GO:0016491">
    <property type="term" value="F:oxidoreductase activity"/>
    <property type="evidence" value="ECO:0007669"/>
    <property type="project" value="UniProtKB-KW"/>
</dbReference>
<dbReference type="AlphaFoldDB" id="A0A147EV27"/>
<dbReference type="InterPro" id="IPR001433">
    <property type="entry name" value="OxRdtase_FAD/NAD-bd"/>
</dbReference>
<dbReference type="Gene3D" id="2.40.30.10">
    <property type="entry name" value="Translation factors"/>
    <property type="match status" value="1"/>
</dbReference>
<comment type="caution">
    <text evidence="11">The sequence shown here is derived from an EMBL/GenBank/DDBJ whole genome shotgun (WGS) entry which is preliminary data.</text>
</comment>
<keyword evidence="2" id="KW-0285">Flavoprotein</keyword>
<keyword evidence="7" id="KW-0408">Iron</keyword>
<accession>A0A147EV27</accession>
<keyword evidence="9" id="KW-1133">Transmembrane helix</keyword>
<keyword evidence="9" id="KW-0812">Transmembrane</keyword>
<feature type="domain" description="FAD-binding FR-type" evidence="10">
    <location>
        <begin position="284"/>
        <end position="387"/>
    </location>
</feature>
<dbReference type="InterPro" id="IPR017927">
    <property type="entry name" value="FAD-bd_FR_type"/>
</dbReference>
<gene>
    <name evidence="11" type="ORF">NS220_12840</name>
</gene>
<dbReference type="PRINTS" id="PR00410">
    <property type="entry name" value="PHEHYDRXLASE"/>
</dbReference>
<dbReference type="InterPro" id="IPR017938">
    <property type="entry name" value="Riboflavin_synthase-like_b-brl"/>
</dbReference>
<evidence type="ECO:0000256" key="3">
    <source>
        <dbReference type="ARBA" id="ARBA00022714"/>
    </source>
</evidence>
<dbReference type="PROSITE" id="PS51384">
    <property type="entry name" value="FAD_FR"/>
    <property type="match status" value="1"/>
</dbReference>
<evidence type="ECO:0000256" key="6">
    <source>
        <dbReference type="ARBA" id="ARBA00023002"/>
    </source>
</evidence>
<comment type="cofactor">
    <cofactor evidence="1">
        <name>FAD</name>
        <dbReference type="ChEBI" id="CHEBI:57692"/>
    </cofactor>
</comment>
<dbReference type="Pfam" id="PF00175">
    <property type="entry name" value="NAD_binding_1"/>
    <property type="match status" value="1"/>
</dbReference>
<evidence type="ECO:0000256" key="9">
    <source>
        <dbReference type="SAM" id="Phobius"/>
    </source>
</evidence>
<keyword evidence="9" id="KW-0472">Membrane</keyword>
<dbReference type="OrthoDB" id="9801223at2"/>
<dbReference type="EMBL" id="LDRT01000087">
    <property type="protein sequence ID" value="KTR93343.1"/>
    <property type="molecule type" value="Genomic_DNA"/>
</dbReference>
<evidence type="ECO:0000313" key="12">
    <source>
        <dbReference type="Proteomes" id="UP000075025"/>
    </source>
</evidence>
<dbReference type="SUPFAM" id="SSF52343">
    <property type="entry name" value="Ferredoxin reductase-like, C-terminal NADP-linked domain"/>
    <property type="match status" value="1"/>
</dbReference>
<keyword evidence="5" id="KW-0274">FAD</keyword>
<dbReference type="InterPro" id="IPR039261">
    <property type="entry name" value="FNR_nucleotide-bd"/>
</dbReference>
<dbReference type="InterPro" id="IPR050415">
    <property type="entry name" value="MRET"/>
</dbReference>
<keyword evidence="4" id="KW-0479">Metal-binding</keyword>
<evidence type="ECO:0000256" key="8">
    <source>
        <dbReference type="ARBA" id="ARBA00023014"/>
    </source>
</evidence>
<feature type="transmembrane region" description="Helical" evidence="9">
    <location>
        <begin position="180"/>
        <end position="200"/>
    </location>
</feature>
<feature type="transmembrane region" description="Helical" evidence="9">
    <location>
        <begin position="212"/>
        <end position="231"/>
    </location>
</feature>
<protein>
    <submittedName>
        <fullName evidence="11">Flavodoxin reductase</fullName>
    </submittedName>
</protein>
<evidence type="ECO:0000256" key="2">
    <source>
        <dbReference type="ARBA" id="ARBA00022630"/>
    </source>
</evidence>
<organism evidence="11 12">
    <name type="scientific">Microbacterium testaceum</name>
    <name type="common">Aureobacterium testaceum</name>
    <name type="synonym">Brevibacterium testaceum</name>
    <dbReference type="NCBI Taxonomy" id="2033"/>
    <lineage>
        <taxon>Bacteria</taxon>
        <taxon>Bacillati</taxon>
        <taxon>Actinomycetota</taxon>
        <taxon>Actinomycetes</taxon>
        <taxon>Micrococcales</taxon>
        <taxon>Microbacteriaceae</taxon>
        <taxon>Microbacterium</taxon>
    </lineage>
</organism>
<proteinExistence type="predicted"/>
<evidence type="ECO:0000313" key="11">
    <source>
        <dbReference type="EMBL" id="KTR93343.1"/>
    </source>
</evidence>
<feature type="transmembrane region" description="Helical" evidence="9">
    <location>
        <begin position="243"/>
        <end position="264"/>
    </location>
</feature>
<keyword evidence="8" id="KW-0411">Iron-sulfur</keyword>
<dbReference type="SUPFAM" id="SSF63380">
    <property type="entry name" value="Riboflavin synthase domain-like"/>
    <property type="match status" value="1"/>
</dbReference>
<evidence type="ECO:0000259" key="10">
    <source>
        <dbReference type="PROSITE" id="PS51384"/>
    </source>
</evidence>
<dbReference type="Proteomes" id="UP000075025">
    <property type="component" value="Unassembled WGS sequence"/>
</dbReference>